<gene>
    <name evidence="2" type="ORF">C5L36_0A09275</name>
</gene>
<name>A0A2U9QZA0_PICKU</name>
<proteinExistence type="predicted"/>
<evidence type="ECO:0000256" key="1">
    <source>
        <dbReference type="SAM" id="Phobius"/>
    </source>
</evidence>
<keyword evidence="1" id="KW-0812">Transmembrane</keyword>
<reference evidence="2 3" key="1">
    <citation type="submission" date="2018-06" db="EMBL/GenBank/DDBJ databases">
        <title>Population genomics shows no distinction between pathogenic Candida krusei and environmental Pichia kudriavzevii: One species, four names.</title>
        <authorList>
            <person name="Douglass A.P."/>
            <person name="Offei B."/>
            <person name="Braun-Galleani S."/>
            <person name="Coughlan A.Y."/>
            <person name="Martos A."/>
            <person name="Ortiz-Merino R.A."/>
            <person name="Byrne K.P."/>
            <person name="Wolfe K.H."/>
        </authorList>
    </citation>
    <scope>NUCLEOTIDE SEQUENCE [LARGE SCALE GENOMIC DNA]</scope>
    <source>
        <strain evidence="2 3">CBS573</strain>
    </source>
</reference>
<dbReference type="RefSeq" id="XP_029319812.1">
    <property type="nucleotide sequence ID" value="XM_029463951.1"/>
</dbReference>
<keyword evidence="1" id="KW-0472">Membrane</keyword>
<evidence type="ECO:0000313" key="3">
    <source>
        <dbReference type="Proteomes" id="UP000249293"/>
    </source>
</evidence>
<evidence type="ECO:0000313" key="2">
    <source>
        <dbReference type="EMBL" id="AWU74335.1"/>
    </source>
</evidence>
<protein>
    <submittedName>
        <fullName evidence="2">Uncharacterized protein</fullName>
    </submittedName>
</protein>
<feature type="transmembrane region" description="Helical" evidence="1">
    <location>
        <begin position="54"/>
        <end position="83"/>
    </location>
</feature>
<dbReference type="VEuPathDB" id="FungiDB:C5L36_0A09275"/>
<dbReference type="GeneID" id="40382044"/>
<keyword evidence="1" id="KW-1133">Transmembrane helix</keyword>
<dbReference type="Proteomes" id="UP000249293">
    <property type="component" value="Chromosome 1"/>
</dbReference>
<sequence length="84" mass="9821">MCKFSSLFLVETTQIANYKERKRSHDSLQEGGGISCRRLRHSYPFGDSNIHVHIVVYIFIQISTSIYLYVYIYIYICVCVCICI</sequence>
<dbReference type="EMBL" id="CP028773">
    <property type="protein sequence ID" value="AWU74335.1"/>
    <property type="molecule type" value="Genomic_DNA"/>
</dbReference>
<accession>A0A2U9QZA0</accession>
<organism evidence="2 3">
    <name type="scientific">Pichia kudriavzevii</name>
    <name type="common">Yeast</name>
    <name type="synonym">Issatchenkia orientalis</name>
    <dbReference type="NCBI Taxonomy" id="4909"/>
    <lineage>
        <taxon>Eukaryota</taxon>
        <taxon>Fungi</taxon>
        <taxon>Dikarya</taxon>
        <taxon>Ascomycota</taxon>
        <taxon>Saccharomycotina</taxon>
        <taxon>Pichiomycetes</taxon>
        <taxon>Pichiales</taxon>
        <taxon>Pichiaceae</taxon>
        <taxon>Pichia</taxon>
    </lineage>
</organism>
<dbReference type="AlphaFoldDB" id="A0A2U9QZA0"/>
<keyword evidence="3" id="KW-1185">Reference proteome</keyword>
<dbReference type="KEGG" id="pkz:C5L36_0A09275"/>